<name>A0A382LTF3_9ZZZZ</name>
<protein>
    <submittedName>
        <fullName evidence="2">Uncharacterized protein</fullName>
    </submittedName>
</protein>
<organism evidence="2">
    <name type="scientific">marine metagenome</name>
    <dbReference type="NCBI Taxonomy" id="408172"/>
    <lineage>
        <taxon>unclassified sequences</taxon>
        <taxon>metagenomes</taxon>
        <taxon>ecological metagenomes</taxon>
    </lineage>
</organism>
<dbReference type="AlphaFoldDB" id="A0A382LTF3"/>
<reference evidence="2" key="1">
    <citation type="submission" date="2018-05" db="EMBL/GenBank/DDBJ databases">
        <authorList>
            <person name="Lanie J.A."/>
            <person name="Ng W.-L."/>
            <person name="Kazmierczak K.M."/>
            <person name="Andrzejewski T.M."/>
            <person name="Davidsen T.M."/>
            <person name="Wayne K.J."/>
            <person name="Tettelin H."/>
            <person name="Glass J.I."/>
            <person name="Rusch D."/>
            <person name="Podicherti R."/>
            <person name="Tsui H.-C.T."/>
            <person name="Winkler M.E."/>
        </authorList>
    </citation>
    <scope>NUCLEOTIDE SEQUENCE</scope>
</reference>
<feature type="non-terminal residue" evidence="2">
    <location>
        <position position="1"/>
    </location>
</feature>
<evidence type="ECO:0000256" key="1">
    <source>
        <dbReference type="SAM" id="MobiDB-lite"/>
    </source>
</evidence>
<feature type="region of interest" description="Disordered" evidence="1">
    <location>
        <begin position="1"/>
        <end position="57"/>
    </location>
</feature>
<evidence type="ECO:0000313" key="2">
    <source>
        <dbReference type="EMBL" id="SVC39938.1"/>
    </source>
</evidence>
<sequence>KKYGAGGQLIQEIMEPQEPVKKPSVKRGFKKSNPVALEETVRDSLPSDVEYNTEEEE</sequence>
<accession>A0A382LTF3</accession>
<dbReference type="EMBL" id="UINC01089125">
    <property type="protein sequence ID" value="SVC39938.1"/>
    <property type="molecule type" value="Genomic_DNA"/>
</dbReference>
<proteinExistence type="predicted"/>
<gene>
    <name evidence="2" type="ORF">METZ01_LOCUS292792</name>
</gene>